<dbReference type="GO" id="GO:0006952">
    <property type="term" value="P:defense response"/>
    <property type="evidence" value="ECO:0007669"/>
    <property type="project" value="UniProtKB-KW"/>
</dbReference>
<dbReference type="PROSITE" id="PS50104">
    <property type="entry name" value="TIR"/>
    <property type="match status" value="1"/>
</dbReference>
<organism evidence="6 7">
    <name type="scientific">Eucalyptus globulus</name>
    <name type="common">Tasmanian blue gum</name>
    <dbReference type="NCBI Taxonomy" id="34317"/>
    <lineage>
        <taxon>Eukaryota</taxon>
        <taxon>Viridiplantae</taxon>
        <taxon>Streptophyta</taxon>
        <taxon>Embryophyta</taxon>
        <taxon>Tracheophyta</taxon>
        <taxon>Spermatophyta</taxon>
        <taxon>Magnoliopsida</taxon>
        <taxon>eudicotyledons</taxon>
        <taxon>Gunneridae</taxon>
        <taxon>Pentapetalae</taxon>
        <taxon>rosids</taxon>
        <taxon>malvids</taxon>
        <taxon>Myrtales</taxon>
        <taxon>Myrtaceae</taxon>
        <taxon>Myrtoideae</taxon>
        <taxon>Eucalypteae</taxon>
        <taxon>Eucalyptus</taxon>
    </lineage>
</organism>
<dbReference type="SUPFAM" id="SSF52200">
    <property type="entry name" value="Toll/Interleukin receptor TIR domain"/>
    <property type="match status" value="1"/>
</dbReference>
<dbReference type="InterPro" id="IPR042197">
    <property type="entry name" value="Apaf_helical"/>
</dbReference>
<keyword evidence="4" id="KW-0520">NAD</keyword>
<dbReference type="InterPro" id="IPR035897">
    <property type="entry name" value="Toll_tir_struct_dom_sf"/>
</dbReference>
<feature type="domain" description="TIR" evidence="5">
    <location>
        <begin position="7"/>
        <end position="169"/>
    </location>
</feature>
<protein>
    <recommendedName>
        <fullName evidence="5">TIR domain-containing protein</fullName>
    </recommendedName>
</protein>
<dbReference type="InterPro" id="IPR000157">
    <property type="entry name" value="TIR_dom"/>
</dbReference>
<evidence type="ECO:0000313" key="7">
    <source>
        <dbReference type="Proteomes" id="UP001634007"/>
    </source>
</evidence>
<accession>A0ABD3JMH3</accession>
<comment type="caution">
    <text evidence="6">The sequence shown here is derived from an EMBL/GenBank/DDBJ whole genome shotgun (WGS) entry which is preliminary data.</text>
</comment>
<evidence type="ECO:0000256" key="3">
    <source>
        <dbReference type="ARBA" id="ARBA00022821"/>
    </source>
</evidence>
<proteinExistence type="predicted"/>
<dbReference type="Pfam" id="PF00931">
    <property type="entry name" value="NB-ARC"/>
    <property type="match status" value="1"/>
</dbReference>
<keyword evidence="3" id="KW-0611">Plant defense</keyword>
<dbReference type="SUPFAM" id="SSF52540">
    <property type="entry name" value="P-loop containing nucleoside triphosphate hydrolases"/>
    <property type="match status" value="1"/>
</dbReference>
<keyword evidence="1" id="KW-0433">Leucine-rich repeat</keyword>
<gene>
    <name evidence="6" type="ORF">ACJRO7_033564</name>
</gene>
<dbReference type="InterPro" id="IPR036390">
    <property type="entry name" value="WH_DNA-bd_sf"/>
</dbReference>
<dbReference type="EMBL" id="JBJKBG010000008">
    <property type="protein sequence ID" value="KAL3728989.1"/>
    <property type="molecule type" value="Genomic_DNA"/>
</dbReference>
<dbReference type="Gene3D" id="3.40.50.300">
    <property type="entry name" value="P-loop containing nucleotide triphosphate hydrolases"/>
    <property type="match status" value="1"/>
</dbReference>
<dbReference type="PRINTS" id="PR00364">
    <property type="entry name" value="DISEASERSIST"/>
</dbReference>
<dbReference type="InterPro" id="IPR044974">
    <property type="entry name" value="Disease_R_plants"/>
</dbReference>
<name>A0ABD3JMH3_EUCGL</name>
<keyword evidence="2" id="KW-0677">Repeat</keyword>
<keyword evidence="7" id="KW-1185">Reference proteome</keyword>
<reference evidence="6 7" key="1">
    <citation type="submission" date="2024-11" db="EMBL/GenBank/DDBJ databases">
        <title>Chromosome-level genome assembly of Eucalyptus globulus Labill. provides insights into its genome evolution.</title>
        <authorList>
            <person name="Li X."/>
        </authorList>
    </citation>
    <scope>NUCLEOTIDE SEQUENCE [LARGE SCALE GENOMIC DNA]</scope>
    <source>
        <strain evidence="6">CL2024</strain>
        <tissue evidence="6">Fresh tender leaves</tissue>
    </source>
</reference>
<dbReference type="FunFam" id="3.40.50.10140:FF:000007">
    <property type="entry name" value="Disease resistance protein (TIR-NBS-LRR class)"/>
    <property type="match status" value="1"/>
</dbReference>
<dbReference type="Gene3D" id="3.80.10.10">
    <property type="entry name" value="Ribonuclease Inhibitor"/>
    <property type="match status" value="4"/>
</dbReference>
<dbReference type="SMART" id="SM00255">
    <property type="entry name" value="TIR"/>
    <property type="match status" value="1"/>
</dbReference>
<dbReference type="InterPro" id="IPR058192">
    <property type="entry name" value="WHD_ROQ1-like"/>
</dbReference>
<dbReference type="Gene3D" id="3.40.50.10140">
    <property type="entry name" value="Toll/interleukin-1 receptor homology (TIR) domain"/>
    <property type="match status" value="1"/>
</dbReference>
<evidence type="ECO:0000259" key="5">
    <source>
        <dbReference type="PROSITE" id="PS50104"/>
    </source>
</evidence>
<dbReference type="InterPro" id="IPR027417">
    <property type="entry name" value="P-loop_NTPase"/>
</dbReference>
<evidence type="ECO:0000256" key="4">
    <source>
        <dbReference type="ARBA" id="ARBA00023027"/>
    </source>
</evidence>
<dbReference type="AlphaFoldDB" id="A0ABD3JMH3"/>
<dbReference type="Proteomes" id="UP001634007">
    <property type="component" value="Unassembled WGS sequence"/>
</dbReference>
<dbReference type="InterPro" id="IPR032675">
    <property type="entry name" value="LRR_dom_sf"/>
</dbReference>
<dbReference type="Gene3D" id="1.10.8.430">
    <property type="entry name" value="Helical domain of apoptotic protease-activating factors"/>
    <property type="match status" value="1"/>
</dbReference>
<dbReference type="PANTHER" id="PTHR11017">
    <property type="entry name" value="LEUCINE-RICH REPEAT-CONTAINING PROTEIN"/>
    <property type="match status" value="1"/>
</dbReference>
<evidence type="ECO:0000313" key="6">
    <source>
        <dbReference type="EMBL" id="KAL3728989.1"/>
    </source>
</evidence>
<dbReference type="InterPro" id="IPR002182">
    <property type="entry name" value="NB-ARC"/>
</dbReference>
<evidence type="ECO:0000256" key="2">
    <source>
        <dbReference type="ARBA" id="ARBA00022737"/>
    </source>
</evidence>
<sequence length="1196" mass="136973">MEKPKEPYYDVFLSFRGLDTRNDITDYLYHSLTNAGIRAFRDNEELHVGEEIGRELLHAIKQSKISIPIFSKEYAASKWCLMELAQMVECKEKWGQKIIPIFYDVEPRMVRKQTTTYGDAIQSHINKQCFTDKTIQNWKAALNKVGKLKGCELNKRGKGEFTNEVVYKVLFELKKSYLGAPDCLVEMDDQVDEIMEMIGEDTFGTKIIGIHGMGGVGKTTLARIVYTKLSANFDNCCFLFGVRHKGILSSQDQLISTLRKGKCLPIYDIAEGITEVKKSLSSKKVLLVIDDVDQKTELDALVGMGKCWFCRGSKVIITTRNEEVLKDVDFKYELTEMDFNHSLLLFSKHAFRRDHPPAEYVSLSKKALEICGHLPLALEIIGSFLAGKDKGSWVATLEKLKTSPYTEVKSKLNISFEALEPREKEIFLDVCCFFVGFDVRTVTYMWASRKLFPEYSLEVLKQKSLMKIVEGNRLWVHDQLRDLGRDIVRERAHFKLEKQSRVWDHEESINVLEIKKGRENVEAICLRFDRQFQDFIEKEESISLSKLRFLQVVNGDFDESNDQHFPSTNLCQRNPIMLPNLIMLSWHNFTIYFKFITICLKKLVIIDLSRSEITDEWEGWNHLKMTKNLKVLNLTGCGNLHRTPDLSAHENLEQLILQGCTELVEVHRSIGRLKHLVLLNLKDCGKLQALPDEMEEMEDLRELLLDGTSITKIPKWNGMEKLETLSAVSCCLLSELSLGNFGSLVELDLSCSSIRELPNSIETMKNLRILRIFDSMLEKLPSALGKLERLEEIYASSYGCLSGGNSSEIGRLSLEKLEKIHASSCRYLSGEIPSEIGKLSFLRILTLSGTRISNIPKLPESLTELVLTNNLQMRCPDLLNLINLRVLMLKLEYQSPSHPTPSLNWIGGLRKLESLGLYCDDLVTLPLDFNLLSKLRKLKLLANNLECLPKLPQNLSYFHFDGLGLMEKSINLSYWEKLSELEVSYCEQLIEIQVLEPLKSLRSLKLGDLPSLVKLPDLTGLKLRILWINDCPKLVEVRGQLESLVSFSLVRCQSLEQLPDPLSFKHIIQCLEASENLSVLLIDNLPLLEKLPDLTNAKDFHSLFLKHCPRVVEIPGRLESLVFLEIEGCGSLHQFSDPLNLKKLRHVIIKECERLEETLESDEYKYVRMWWLGVIFQRSIREEPCKKGGILSRNEA</sequence>
<dbReference type="Pfam" id="PF23282">
    <property type="entry name" value="WHD_ROQ1"/>
    <property type="match status" value="1"/>
</dbReference>
<dbReference type="Pfam" id="PF01582">
    <property type="entry name" value="TIR"/>
    <property type="match status" value="1"/>
</dbReference>
<evidence type="ECO:0000256" key="1">
    <source>
        <dbReference type="ARBA" id="ARBA00022614"/>
    </source>
</evidence>
<dbReference type="PANTHER" id="PTHR11017:SF570">
    <property type="entry name" value="DISEASE RESISTANCE PROTEIN (TIR-NBS CLASS)-RELATED"/>
    <property type="match status" value="1"/>
</dbReference>
<dbReference type="SUPFAM" id="SSF46785">
    <property type="entry name" value="Winged helix' DNA-binding domain"/>
    <property type="match status" value="1"/>
</dbReference>
<dbReference type="SUPFAM" id="SSF52058">
    <property type="entry name" value="L domain-like"/>
    <property type="match status" value="2"/>
</dbReference>